<dbReference type="GO" id="GO:0000981">
    <property type="term" value="F:DNA-binding transcription factor activity, RNA polymerase II-specific"/>
    <property type="evidence" value="ECO:0007669"/>
    <property type="project" value="InterPro"/>
</dbReference>
<dbReference type="SMART" id="SM00066">
    <property type="entry name" value="GAL4"/>
    <property type="match status" value="1"/>
</dbReference>
<evidence type="ECO:0000256" key="6">
    <source>
        <dbReference type="ARBA" id="ARBA00023163"/>
    </source>
</evidence>
<dbReference type="Gene3D" id="4.10.240.10">
    <property type="entry name" value="Zn(2)-C6 fungal-type DNA-binding domain"/>
    <property type="match status" value="1"/>
</dbReference>
<keyword evidence="5" id="KW-0238">DNA-binding</keyword>
<feature type="compositionally biased region" description="Basic residues" evidence="8">
    <location>
        <begin position="244"/>
        <end position="253"/>
    </location>
</feature>
<sequence length="815" mass="90452">MFPQEPSDVADIEPAPHGSPGQLVGRTPQPVSFPVGISAGVEFCHGSGLLSLQDYFVALRREGSCGHFGNGRDPTSRQNSQLHALRAFTQNRNIPLQWRKPSTSSQLRGLGFVAKILWPTKLVGPSTLAARRQDPVRVAFNNRPSAVSVSFLHRGQLPLISRRPAPPLQQQQKRSPDPPSTNPMLRVSVYQAKPGGGPLAEAPGQACDQCRKRKSRCNRGRPACASCLRHDSVCSYVALPKRRGPIPRSRRSGKAAQGAKRSWDGATASPTEKMTVGGATDKFHEDCYQQIHTSRVVAYSDSLHALGGSPTQSDTGTTSSTSQKEAQTTAFEASTLQAGFDASIFELGDVDFDTSSSCWPCTGGETFQLPPSFFEPYLRLFVDRLYPIFPVIDCQRLMKLVQAGTQTGQPLAAADYALLTSLSAAVVVQLNLWGGSFASSPETCLDGTETTPTAESGQPPTSAQVFATHCLQARRSYSFIEEADEWTIMTSFFLFAYYGNLDESRSAWYYLREAIGFAQSLGLDDEDSYMHWDTETQQRRRRLFWLLFITERAYAIQQRRPVMLRPSIDLPKVFEARDPKLIYGFVMLARVFKSIHSKFISAWILPAPCENADDRDPTSTTLIDQEDLTNCLSVVEMDETQQLDVLITQQWLRALLCQLHIRRLRVTACTTEHITESHGAESISRNSIQLRILDACKNLLQIVSRANMWSLEAHGIGMVYTPQLHTLNYVISSRKLTFRRGGRDDPGLSCTPDLLHSFMVFLGRFRNHESQYLGPLVQRSSALLALELKPSPVYALEEILEGPVGQGSTQQDEEQ</sequence>
<feature type="region of interest" description="Disordered" evidence="8">
    <location>
        <begin position="244"/>
        <end position="273"/>
    </location>
</feature>
<dbReference type="GO" id="GO:0005634">
    <property type="term" value="C:nucleus"/>
    <property type="evidence" value="ECO:0007669"/>
    <property type="project" value="UniProtKB-SubCell"/>
</dbReference>
<dbReference type="SUPFAM" id="SSF57701">
    <property type="entry name" value="Zn2/Cys6 DNA-binding domain"/>
    <property type="match status" value="1"/>
</dbReference>
<accession>A0A2U3EQ17</accession>
<name>A0A2U3EQ17_PURLI</name>
<dbReference type="EMBL" id="LCWV01000001">
    <property type="protein sequence ID" value="PWI76593.1"/>
    <property type="molecule type" value="Genomic_DNA"/>
</dbReference>
<evidence type="ECO:0000313" key="11">
    <source>
        <dbReference type="Proteomes" id="UP000245956"/>
    </source>
</evidence>
<dbReference type="GO" id="GO:0003677">
    <property type="term" value="F:DNA binding"/>
    <property type="evidence" value="ECO:0007669"/>
    <property type="project" value="UniProtKB-KW"/>
</dbReference>
<comment type="subcellular location">
    <subcellularLocation>
        <location evidence="1">Nucleus</location>
    </subcellularLocation>
</comment>
<dbReference type="PANTHER" id="PTHR31668:SF18">
    <property type="entry name" value="MALTOSE FERMENTATION REGULATORY PROTEIN MAL13-RELATED"/>
    <property type="match status" value="1"/>
</dbReference>
<dbReference type="CDD" id="cd00067">
    <property type="entry name" value="GAL4"/>
    <property type="match status" value="1"/>
</dbReference>
<dbReference type="Pfam" id="PF00172">
    <property type="entry name" value="Zn_clus"/>
    <property type="match status" value="1"/>
</dbReference>
<dbReference type="PROSITE" id="PS50048">
    <property type="entry name" value="ZN2_CY6_FUNGAL_2"/>
    <property type="match status" value="1"/>
</dbReference>
<evidence type="ECO:0000256" key="1">
    <source>
        <dbReference type="ARBA" id="ARBA00004123"/>
    </source>
</evidence>
<dbReference type="PANTHER" id="PTHR31668">
    <property type="entry name" value="GLUCOSE TRANSPORT TRANSCRIPTION REGULATOR RGT1-RELATED-RELATED"/>
    <property type="match status" value="1"/>
</dbReference>
<evidence type="ECO:0000256" key="4">
    <source>
        <dbReference type="ARBA" id="ARBA00023015"/>
    </source>
</evidence>
<feature type="region of interest" description="Disordered" evidence="8">
    <location>
        <begin position="162"/>
        <end position="185"/>
    </location>
</feature>
<dbReference type="InterPro" id="IPR036864">
    <property type="entry name" value="Zn2-C6_fun-type_DNA-bd_sf"/>
</dbReference>
<keyword evidence="3" id="KW-0862">Zinc</keyword>
<dbReference type="Pfam" id="PF04082">
    <property type="entry name" value="Fungal_trans"/>
    <property type="match status" value="1"/>
</dbReference>
<evidence type="ECO:0000313" key="10">
    <source>
        <dbReference type="EMBL" id="PWI76593.1"/>
    </source>
</evidence>
<dbReference type="PROSITE" id="PS00463">
    <property type="entry name" value="ZN2_CY6_FUNGAL_1"/>
    <property type="match status" value="1"/>
</dbReference>
<dbReference type="Proteomes" id="UP000245956">
    <property type="component" value="Unassembled WGS sequence"/>
</dbReference>
<feature type="region of interest" description="Disordered" evidence="8">
    <location>
        <begin position="1"/>
        <end position="27"/>
    </location>
</feature>
<feature type="region of interest" description="Disordered" evidence="8">
    <location>
        <begin position="307"/>
        <end position="328"/>
    </location>
</feature>
<evidence type="ECO:0000256" key="8">
    <source>
        <dbReference type="SAM" id="MobiDB-lite"/>
    </source>
</evidence>
<dbReference type="InterPro" id="IPR050797">
    <property type="entry name" value="Carb_Metab_Trans_Reg"/>
</dbReference>
<gene>
    <name evidence="10" type="ORF">PCL_03787</name>
</gene>
<dbReference type="SMART" id="SM00906">
    <property type="entry name" value="Fungal_trans"/>
    <property type="match status" value="1"/>
</dbReference>
<dbReference type="GO" id="GO:0006351">
    <property type="term" value="P:DNA-templated transcription"/>
    <property type="evidence" value="ECO:0007669"/>
    <property type="project" value="InterPro"/>
</dbReference>
<keyword evidence="4" id="KW-0805">Transcription regulation</keyword>
<dbReference type="AlphaFoldDB" id="A0A2U3EQ17"/>
<feature type="domain" description="Zn(2)-C6 fungal-type" evidence="9">
    <location>
        <begin position="206"/>
        <end position="236"/>
    </location>
</feature>
<protein>
    <recommendedName>
        <fullName evidence="9">Zn(2)-C6 fungal-type domain-containing protein</fullName>
    </recommendedName>
</protein>
<comment type="caution">
    <text evidence="10">The sequence shown here is derived from an EMBL/GenBank/DDBJ whole genome shotgun (WGS) entry which is preliminary data.</text>
</comment>
<dbReference type="GO" id="GO:0008270">
    <property type="term" value="F:zinc ion binding"/>
    <property type="evidence" value="ECO:0007669"/>
    <property type="project" value="InterPro"/>
</dbReference>
<evidence type="ECO:0000256" key="2">
    <source>
        <dbReference type="ARBA" id="ARBA00022723"/>
    </source>
</evidence>
<evidence type="ECO:0000256" key="3">
    <source>
        <dbReference type="ARBA" id="ARBA00022833"/>
    </source>
</evidence>
<organism evidence="10 11">
    <name type="scientific">Purpureocillium lilacinum</name>
    <name type="common">Paecilomyces lilacinus</name>
    <dbReference type="NCBI Taxonomy" id="33203"/>
    <lineage>
        <taxon>Eukaryota</taxon>
        <taxon>Fungi</taxon>
        <taxon>Dikarya</taxon>
        <taxon>Ascomycota</taxon>
        <taxon>Pezizomycotina</taxon>
        <taxon>Sordariomycetes</taxon>
        <taxon>Hypocreomycetidae</taxon>
        <taxon>Hypocreales</taxon>
        <taxon>Ophiocordycipitaceae</taxon>
        <taxon>Purpureocillium</taxon>
    </lineage>
</organism>
<keyword evidence="7" id="KW-0539">Nucleus</keyword>
<evidence type="ECO:0000259" key="9">
    <source>
        <dbReference type="PROSITE" id="PS50048"/>
    </source>
</evidence>
<keyword evidence="2" id="KW-0479">Metal-binding</keyword>
<evidence type="ECO:0000256" key="5">
    <source>
        <dbReference type="ARBA" id="ARBA00023125"/>
    </source>
</evidence>
<feature type="compositionally biased region" description="Low complexity" evidence="8">
    <location>
        <begin position="307"/>
        <end position="322"/>
    </location>
</feature>
<proteinExistence type="predicted"/>
<reference evidence="10 11" key="1">
    <citation type="journal article" date="2016" name="Front. Microbiol.">
        <title>Genome and transcriptome sequences reveal the specific parasitism of the nematophagous Purpureocillium lilacinum 36-1.</title>
        <authorList>
            <person name="Xie J."/>
            <person name="Li S."/>
            <person name="Mo C."/>
            <person name="Xiao X."/>
            <person name="Peng D."/>
            <person name="Wang G."/>
            <person name="Xiao Y."/>
        </authorList>
    </citation>
    <scope>NUCLEOTIDE SEQUENCE [LARGE SCALE GENOMIC DNA]</scope>
    <source>
        <strain evidence="10 11">36-1</strain>
    </source>
</reference>
<dbReference type="InterPro" id="IPR007219">
    <property type="entry name" value="XnlR_reg_dom"/>
</dbReference>
<keyword evidence="6" id="KW-0804">Transcription</keyword>
<dbReference type="InterPro" id="IPR001138">
    <property type="entry name" value="Zn2Cys6_DnaBD"/>
</dbReference>
<evidence type="ECO:0000256" key="7">
    <source>
        <dbReference type="ARBA" id="ARBA00023242"/>
    </source>
</evidence>
<dbReference type="CDD" id="cd12148">
    <property type="entry name" value="fungal_TF_MHR"/>
    <property type="match status" value="1"/>
</dbReference>